<dbReference type="EMBL" id="CM047901">
    <property type="protein sequence ID" value="KAJ0097360.1"/>
    <property type="molecule type" value="Genomic_DNA"/>
</dbReference>
<dbReference type="Proteomes" id="UP001164250">
    <property type="component" value="Chromosome 5"/>
</dbReference>
<evidence type="ECO:0000313" key="1">
    <source>
        <dbReference type="EMBL" id="KAJ0097360.1"/>
    </source>
</evidence>
<name>A0ACC1BEJ9_9ROSI</name>
<gene>
    <name evidence="1" type="ORF">Patl1_28517</name>
</gene>
<protein>
    <submittedName>
        <fullName evidence="1">Uncharacterized protein</fullName>
    </submittedName>
</protein>
<evidence type="ECO:0000313" key="2">
    <source>
        <dbReference type="Proteomes" id="UP001164250"/>
    </source>
</evidence>
<proteinExistence type="predicted"/>
<comment type="caution">
    <text evidence="1">The sequence shown here is derived from an EMBL/GenBank/DDBJ whole genome shotgun (WGS) entry which is preliminary data.</text>
</comment>
<keyword evidence="2" id="KW-1185">Reference proteome</keyword>
<accession>A0ACC1BEJ9</accession>
<organism evidence="1 2">
    <name type="scientific">Pistacia atlantica</name>
    <dbReference type="NCBI Taxonomy" id="434234"/>
    <lineage>
        <taxon>Eukaryota</taxon>
        <taxon>Viridiplantae</taxon>
        <taxon>Streptophyta</taxon>
        <taxon>Embryophyta</taxon>
        <taxon>Tracheophyta</taxon>
        <taxon>Spermatophyta</taxon>
        <taxon>Magnoliopsida</taxon>
        <taxon>eudicotyledons</taxon>
        <taxon>Gunneridae</taxon>
        <taxon>Pentapetalae</taxon>
        <taxon>rosids</taxon>
        <taxon>malvids</taxon>
        <taxon>Sapindales</taxon>
        <taxon>Anacardiaceae</taxon>
        <taxon>Pistacia</taxon>
    </lineage>
</organism>
<reference evidence="2" key="1">
    <citation type="journal article" date="2023" name="G3 (Bethesda)">
        <title>Genome assembly and association tests identify interacting loci associated with vigor, precocity, and sex in interspecific pistachio rootstocks.</title>
        <authorList>
            <person name="Palmer W."/>
            <person name="Jacygrad E."/>
            <person name="Sagayaradj S."/>
            <person name="Cavanaugh K."/>
            <person name="Han R."/>
            <person name="Bertier L."/>
            <person name="Beede B."/>
            <person name="Kafkas S."/>
            <person name="Golino D."/>
            <person name="Preece J."/>
            <person name="Michelmore R."/>
        </authorList>
    </citation>
    <scope>NUCLEOTIDE SEQUENCE [LARGE SCALE GENOMIC DNA]</scope>
</reference>
<sequence length="73" mass="7933">MVVNSGSAIFGKSTNILWHKSSVDKIDRQELLQQKGCVIWITGLSGSGLLDVTSIMFYVYELIVGICTGPTGR</sequence>